<name>A0A7X1M8I4_9ACTN</name>
<comment type="caution">
    <text evidence="3">The sequence shown here is derived from an EMBL/GenBank/DDBJ whole genome shotgun (WGS) entry which is preliminary data.</text>
</comment>
<dbReference type="AlphaFoldDB" id="A0A7X1M8I4"/>
<keyword evidence="2" id="KW-0812">Transmembrane</keyword>
<keyword evidence="2" id="KW-0472">Membrane</keyword>
<dbReference type="RefSeq" id="WP_186281470.1">
    <property type="nucleotide sequence ID" value="NZ_JACMSF010000006.1"/>
</dbReference>
<sequence>MSSHGPSPEHDSTIVAALYLSGLRHGSSYTPAELRQAIAQSYAGLHPAESLLPRYWAAQRAADDQGSWERRLWALRMAAVLAQDEQPTGRTPSPRAAGPASSPAAATASPSRRPDSAVQRLCAARRLPVRVTVAVLGVHMAIAVLARQAGDLLALPIAGPFNVGFGLLLVQLAVTAGAAVWYGPYAQATIDPLTEHVPSSLAHPESDR</sequence>
<accession>A0A7X1M8I4</accession>
<dbReference type="InterPro" id="IPR007436">
    <property type="entry name" value="DUF485"/>
</dbReference>
<dbReference type="Proteomes" id="UP000584670">
    <property type="component" value="Unassembled WGS sequence"/>
</dbReference>
<evidence type="ECO:0000256" key="1">
    <source>
        <dbReference type="SAM" id="MobiDB-lite"/>
    </source>
</evidence>
<keyword evidence="4" id="KW-1185">Reference proteome</keyword>
<reference evidence="3 4" key="1">
    <citation type="submission" date="2020-08" db="EMBL/GenBank/DDBJ databases">
        <title>Streptomyces sp. PSKA01 genome sequencing and assembly.</title>
        <authorList>
            <person name="Mandal S."/>
            <person name="Maiti P.K."/>
            <person name="Das P."/>
        </authorList>
    </citation>
    <scope>NUCLEOTIDE SEQUENCE [LARGE SCALE GENOMIC DNA]</scope>
    <source>
        <strain evidence="3 4">PSKA01</strain>
    </source>
</reference>
<feature type="region of interest" description="Disordered" evidence="1">
    <location>
        <begin position="84"/>
        <end position="113"/>
    </location>
</feature>
<protein>
    <submittedName>
        <fullName evidence="3">DUF485 domain-containing protein</fullName>
    </submittedName>
</protein>
<organism evidence="3 4">
    <name type="scientific">Streptomyces cupreus</name>
    <dbReference type="NCBI Taxonomy" id="2759956"/>
    <lineage>
        <taxon>Bacteria</taxon>
        <taxon>Bacillati</taxon>
        <taxon>Actinomycetota</taxon>
        <taxon>Actinomycetes</taxon>
        <taxon>Kitasatosporales</taxon>
        <taxon>Streptomycetaceae</taxon>
        <taxon>Streptomyces</taxon>
    </lineage>
</organism>
<dbReference type="EMBL" id="JACMSF010000006">
    <property type="protein sequence ID" value="MBC2901613.1"/>
    <property type="molecule type" value="Genomic_DNA"/>
</dbReference>
<feature type="transmembrane region" description="Helical" evidence="2">
    <location>
        <begin position="161"/>
        <end position="182"/>
    </location>
</feature>
<evidence type="ECO:0000313" key="3">
    <source>
        <dbReference type="EMBL" id="MBC2901613.1"/>
    </source>
</evidence>
<keyword evidence="2" id="KW-1133">Transmembrane helix</keyword>
<evidence type="ECO:0000313" key="4">
    <source>
        <dbReference type="Proteomes" id="UP000584670"/>
    </source>
</evidence>
<proteinExistence type="predicted"/>
<feature type="transmembrane region" description="Helical" evidence="2">
    <location>
        <begin position="129"/>
        <end position="149"/>
    </location>
</feature>
<dbReference type="Pfam" id="PF04341">
    <property type="entry name" value="DUF485"/>
    <property type="match status" value="1"/>
</dbReference>
<feature type="compositionally biased region" description="Low complexity" evidence="1">
    <location>
        <begin position="89"/>
        <end position="111"/>
    </location>
</feature>
<gene>
    <name evidence="3" type="ORF">H4N64_08345</name>
</gene>
<evidence type="ECO:0000256" key="2">
    <source>
        <dbReference type="SAM" id="Phobius"/>
    </source>
</evidence>